<comment type="caution">
    <text evidence="2">The sequence shown here is derived from an EMBL/GenBank/DDBJ whole genome shotgun (WGS) entry which is preliminary data.</text>
</comment>
<name>A0A8H7H1B8_9AGAM</name>
<reference evidence="2" key="1">
    <citation type="submission" date="2020-09" db="EMBL/GenBank/DDBJ databases">
        <title>Comparative genome analyses of four rice-infecting Rhizoctonia solani isolates reveal extensive enrichment of homogalacturonan modification genes.</title>
        <authorList>
            <person name="Lee D.-Y."/>
            <person name="Jeon J."/>
            <person name="Kim K.-T."/>
            <person name="Cheong K."/>
            <person name="Song H."/>
            <person name="Choi G."/>
            <person name="Ko J."/>
            <person name="Opiyo S.O."/>
            <person name="Zuo S."/>
            <person name="Madhav S."/>
            <person name="Lee Y.-H."/>
            <person name="Wang G.-L."/>
        </authorList>
    </citation>
    <scope>NUCLEOTIDE SEQUENCE</scope>
    <source>
        <strain evidence="2">AG1-IA YN-7</strain>
    </source>
</reference>
<evidence type="ECO:0000313" key="2">
    <source>
        <dbReference type="EMBL" id="KAF8669045.1"/>
    </source>
</evidence>
<organism evidence="2 3">
    <name type="scientific">Rhizoctonia solani</name>
    <dbReference type="NCBI Taxonomy" id="456999"/>
    <lineage>
        <taxon>Eukaryota</taxon>
        <taxon>Fungi</taxon>
        <taxon>Dikarya</taxon>
        <taxon>Basidiomycota</taxon>
        <taxon>Agaricomycotina</taxon>
        <taxon>Agaricomycetes</taxon>
        <taxon>Cantharellales</taxon>
        <taxon>Ceratobasidiaceae</taxon>
        <taxon>Rhizoctonia</taxon>
    </lineage>
</organism>
<feature type="region of interest" description="Disordered" evidence="1">
    <location>
        <begin position="731"/>
        <end position="767"/>
    </location>
</feature>
<dbReference type="Proteomes" id="UP000650582">
    <property type="component" value="Unassembled WGS sequence"/>
</dbReference>
<dbReference type="Pfam" id="PF18759">
    <property type="entry name" value="Plavaka"/>
    <property type="match status" value="1"/>
</dbReference>
<evidence type="ECO:0000256" key="1">
    <source>
        <dbReference type="SAM" id="MobiDB-lite"/>
    </source>
</evidence>
<sequence>MFRKISAVKKHILNTLDCHKKRNQEIHKLNRTKAVGSEPNTYDEDNGPDIDYKLVDVQDVEMQGGGQLGNQVPGSDAADQVPEQPGFWLPGPDKYNFCMFVPEDESNATTSLTGALRYDKKLRVWIEDYPVKTVGTPIQMATKEEMLKHVLGVPGDIGELADPDNFKIAEFLLESRLSVKEREQFLRLNKIKGRMPWLSNYKLMADVDKLPCRSGWRFKVYQLDGPKGTEKVIFWYRNTADVFKELFAILALKDEYHFRPKQHYAGQKPGKHNRQYGDANALQAWWDLQQKFKDEYATMGRYIIASDQTPLTGFCGNKKAHPVYFTIANLPKHIRRAHLNRAMVLIGYLPIPDLDCEPNDNKAQAMRTKLFNTCMRNLLQPLTDAERVGMEVVCADSGVWRIYPTLLSAIADYPEQCRNACSIGSFCPVCLVQPDSRGDLHQNTPLCEKIPTLEAIKEHRKEGSPNFEDFGLHDQWPWWNQHTYIDIATMHTPNLLHQCHKGVFKDHLAKWLPKIIGKKELDLQYKLMPCHQGIRHFKRGISKLLRSTSCKAKEMMKVFLPVAADAGPKVVDATLALLKFMYLAHSSTLTKTKLEEMDQHLATFHQNKAIFEQWLKTKRKFHNIPKFHQLQHYTHSICMLGTPDGYNTKAPERLHIDLTKAGFNASNKIDDTELEQMAEYIMRMDALALHQAYLTYMDSPKGNKDLDWDKRAELRGETWWEEGKMGDEDYMLDTLEGGTQDEDGESEASQCNSDNEEGKDNEPDNLADGCVVNRVIKGRVRVSDQGGNGDNLDTNVGMDSAPKLYYPTPELVTAKGRRKVPLTVDHLVKAHCATNLVRDISTFLKKLNPTWPTTILSPDNTLHIWTVICLFHPTLPFKALEPPQVDHVWARPTKFDSIQRVCCVGQFDTVLVLTYPDKAGIHCA</sequence>
<dbReference type="InterPro" id="IPR041078">
    <property type="entry name" value="Plavaka"/>
</dbReference>
<proteinExistence type="predicted"/>
<accession>A0A8H7H1B8</accession>
<gene>
    <name evidence="2" type="ORF">RHS04_08904</name>
</gene>
<evidence type="ECO:0000313" key="3">
    <source>
        <dbReference type="Proteomes" id="UP000650582"/>
    </source>
</evidence>
<protein>
    <submittedName>
        <fullName evidence="2">Zn-finger protein</fullName>
    </submittedName>
</protein>
<dbReference type="AlphaFoldDB" id="A0A8H7H1B8"/>
<dbReference type="EMBL" id="JACYCC010000305">
    <property type="protein sequence ID" value="KAF8669045.1"/>
    <property type="molecule type" value="Genomic_DNA"/>
</dbReference>